<keyword evidence="3" id="KW-1185">Reference proteome</keyword>
<dbReference type="PANTHER" id="PTHR14614">
    <property type="entry name" value="HEPATOCELLULAR CARCINOMA-ASSOCIATED ANTIGEN"/>
    <property type="match status" value="1"/>
</dbReference>
<dbReference type="AlphaFoldDB" id="A0AAD9DCH6"/>
<feature type="chain" id="PRO_5042042761" evidence="1">
    <location>
        <begin position="27"/>
        <end position="290"/>
    </location>
</feature>
<evidence type="ECO:0000256" key="1">
    <source>
        <dbReference type="SAM" id="SignalP"/>
    </source>
</evidence>
<dbReference type="Pfam" id="PF10294">
    <property type="entry name" value="Methyltransf_16"/>
    <property type="match status" value="1"/>
</dbReference>
<protein>
    <submittedName>
        <fullName evidence="2">Lysine methyltransferase</fullName>
        <ecNumber evidence="2">2.1.1.-</ecNumber>
    </submittedName>
</protein>
<keyword evidence="2" id="KW-0489">Methyltransferase</keyword>
<keyword evidence="1" id="KW-0732">Signal</keyword>
<keyword evidence="2" id="KW-0808">Transferase</keyword>
<gene>
    <name evidence="2" type="ORF">QTG54_008808</name>
</gene>
<dbReference type="Proteomes" id="UP001224775">
    <property type="component" value="Unassembled WGS sequence"/>
</dbReference>
<dbReference type="GO" id="GO:0008168">
    <property type="term" value="F:methyltransferase activity"/>
    <property type="evidence" value="ECO:0007669"/>
    <property type="project" value="UniProtKB-KW"/>
</dbReference>
<dbReference type="Gene3D" id="3.40.50.150">
    <property type="entry name" value="Vaccinia Virus protein VP39"/>
    <property type="match status" value="1"/>
</dbReference>
<sequence>MTSVSAMILWWTLIFVALTFIPPVTSYTILGGIDQEKKDDAESENSFVTEKLRHLQKQVELRIQSHEPSGRVSMAGTLWEASPLLADYITNPACPLEAFQRMRIHDDDDGNVRLQPQPSTVVELGSGVGLASLAAAFLGCRVFATDGSPSSIRLMNENFEKYAPDFAMPPRTLRLDWGDMDAAQSLIQSELCCLPDAIMASDVVYSYSAREELAATIRLLCPKGHSGRVVIAHRWRTDPADEGSFFESFDDDFDREEVGMEFLPDDGYHRTRNMMDMRYPISIFEMRRKC</sequence>
<name>A0AAD9DCH6_9STRA</name>
<dbReference type="PANTHER" id="PTHR14614:SF109">
    <property type="entry name" value="RIBOSOMAL LYSINE N-METHYLTRANSFERASE 5"/>
    <property type="match status" value="1"/>
</dbReference>
<reference evidence="2" key="1">
    <citation type="submission" date="2023-06" db="EMBL/GenBank/DDBJ databases">
        <title>Survivors Of The Sea: Transcriptome response of Skeletonema marinoi to long-term dormancy.</title>
        <authorList>
            <person name="Pinder M.I.M."/>
            <person name="Kourtchenko O."/>
            <person name="Robertson E.K."/>
            <person name="Larsson T."/>
            <person name="Maumus F."/>
            <person name="Osuna-Cruz C.M."/>
            <person name="Vancaester E."/>
            <person name="Stenow R."/>
            <person name="Vandepoele K."/>
            <person name="Ploug H."/>
            <person name="Bruchert V."/>
            <person name="Godhe A."/>
            <person name="Topel M."/>
        </authorList>
    </citation>
    <scope>NUCLEOTIDE SEQUENCE</scope>
    <source>
        <strain evidence="2">R05AC</strain>
    </source>
</reference>
<dbReference type="GO" id="GO:0032259">
    <property type="term" value="P:methylation"/>
    <property type="evidence" value="ECO:0007669"/>
    <property type="project" value="UniProtKB-KW"/>
</dbReference>
<dbReference type="EMBL" id="JATAAI010000015">
    <property type="protein sequence ID" value="KAK1740713.1"/>
    <property type="molecule type" value="Genomic_DNA"/>
</dbReference>
<feature type="signal peptide" evidence="1">
    <location>
        <begin position="1"/>
        <end position="26"/>
    </location>
</feature>
<dbReference type="EC" id="2.1.1.-" evidence="2"/>
<organism evidence="2 3">
    <name type="scientific">Skeletonema marinoi</name>
    <dbReference type="NCBI Taxonomy" id="267567"/>
    <lineage>
        <taxon>Eukaryota</taxon>
        <taxon>Sar</taxon>
        <taxon>Stramenopiles</taxon>
        <taxon>Ochrophyta</taxon>
        <taxon>Bacillariophyta</taxon>
        <taxon>Coscinodiscophyceae</taxon>
        <taxon>Thalassiosirophycidae</taxon>
        <taxon>Thalassiosirales</taxon>
        <taxon>Skeletonemataceae</taxon>
        <taxon>Skeletonema</taxon>
        <taxon>Skeletonema marinoi-dohrnii complex</taxon>
    </lineage>
</organism>
<comment type="caution">
    <text evidence="2">The sequence shown here is derived from an EMBL/GenBank/DDBJ whole genome shotgun (WGS) entry which is preliminary data.</text>
</comment>
<evidence type="ECO:0000313" key="3">
    <source>
        <dbReference type="Proteomes" id="UP001224775"/>
    </source>
</evidence>
<evidence type="ECO:0000313" key="2">
    <source>
        <dbReference type="EMBL" id="KAK1740713.1"/>
    </source>
</evidence>
<dbReference type="InterPro" id="IPR019410">
    <property type="entry name" value="Methyltransf_16"/>
</dbReference>
<dbReference type="InterPro" id="IPR029063">
    <property type="entry name" value="SAM-dependent_MTases_sf"/>
</dbReference>
<accession>A0AAD9DCH6</accession>
<dbReference type="SUPFAM" id="SSF53335">
    <property type="entry name" value="S-adenosyl-L-methionine-dependent methyltransferases"/>
    <property type="match status" value="1"/>
</dbReference>
<proteinExistence type="predicted"/>
<dbReference type="CDD" id="cd02440">
    <property type="entry name" value="AdoMet_MTases"/>
    <property type="match status" value="1"/>
</dbReference>